<name>A0A4R4S032_9ACTN</name>
<dbReference type="Proteomes" id="UP000295621">
    <property type="component" value="Unassembled WGS sequence"/>
</dbReference>
<dbReference type="RefSeq" id="WP_131978725.1">
    <property type="nucleotide sequence ID" value="NZ_SMKL01000004.1"/>
</dbReference>
<dbReference type="PANTHER" id="PTHR22893:SF91">
    <property type="entry name" value="NADPH DEHYDROGENASE 2-RELATED"/>
    <property type="match status" value="1"/>
</dbReference>
<dbReference type="InterPro" id="IPR001155">
    <property type="entry name" value="OxRdtase_FMN_N"/>
</dbReference>
<dbReference type="InterPro" id="IPR045247">
    <property type="entry name" value="Oye-like"/>
</dbReference>
<keyword evidence="3" id="KW-1185">Reference proteome</keyword>
<dbReference type="EMBL" id="SMKL01000004">
    <property type="protein sequence ID" value="TDC54363.1"/>
    <property type="molecule type" value="Genomic_DNA"/>
</dbReference>
<accession>A0A4R4S032</accession>
<dbReference type="SUPFAM" id="SSF51395">
    <property type="entry name" value="FMN-linked oxidoreductases"/>
    <property type="match status" value="1"/>
</dbReference>
<dbReference type="Gene3D" id="3.20.20.70">
    <property type="entry name" value="Aldolase class I"/>
    <property type="match status" value="1"/>
</dbReference>
<dbReference type="OrthoDB" id="3169239at2"/>
<feature type="domain" description="NADH:flavin oxidoreductase/NADH oxidase N-terminal" evidence="1">
    <location>
        <begin position="6"/>
        <end position="334"/>
    </location>
</feature>
<dbReference type="PANTHER" id="PTHR22893">
    <property type="entry name" value="NADH OXIDOREDUCTASE-RELATED"/>
    <property type="match status" value="1"/>
</dbReference>
<dbReference type="AlphaFoldDB" id="A0A4R4S032"/>
<comment type="caution">
    <text evidence="2">The sequence shown here is derived from an EMBL/GenBank/DDBJ whole genome shotgun (WGS) entry which is preliminary data.</text>
</comment>
<evidence type="ECO:0000313" key="2">
    <source>
        <dbReference type="EMBL" id="TDC54363.1"/>
    </source>
</evidence>
<dbReference type="Pfam" id="PF00724">
    <property type="entry name" value="Oxidored_FMN"/>
    <property type="match status" value="1"/>
</dbReference>
<dbReference type="GO" id="GO:0016491">
    <property type="term" value="F:oxidoreductase activity"/>
    <property type="evidence" value="ECO:0007669"/>
    <property type="project" value="InterPro"/>
</dbReference>
<dbReference type="GO" id="GO:0010181">
    <property type="term" value="F:FMN binding"/>
    <property type="evidence" value="ECO:0007669"/>
    <property type="project" value="InterPro"/>
</dbReference>
<reference evidence="2 3" key="1">
    <citation type="submission" date="2019-02" db="EMBL/GenBank/DDBJ databases">
        <title>Draft genome sequences of novel Actinobacteria.</title>
        <authorList>
            <person name="Sahin N."/>
            <person name="Ay H."/>
            <person name="Saygin H."/>
        </authorList>
    </citation>
    <scope>NUCLEOTIDE SEQUENCE [LARGE SCALE GENOMIC DNA]</scope>
    <source>
        <strain evidence="2 3">KC603</strain>
    </source>
</reference>
<protein>
    <submittedName>
        <fullName evidence="2">Alkene reductase</fullName>
    </submittedName>
</protein>
<evidence type="ECO:0000259" key="1">
    <source>
        <dbReference type="Pfam" id="PF00724"/>
    </source>
</evidence>
<dbReference type="InterPro" id="IPR013785">
    <property type="entry name" value="Aldolase_TIM"/>
</dbReference>
<sequence>MTTDALFSPVRAGRLELPSRIVMAPMTRLRAAEDGTPTPEMAVYYAQRATAGLIVTEGIWPEPAGQSEWRVPGLSDARHVDGWRRVTAAVHAAGGTVVAQLMHGGRKGHPLARWDGSVPAGPSAVATTEAEHLPDGSKAVPPPPRAMTVADIDRAVGSYVTAAANALAAGFDGVEIHAANSYLPHQFLADNTNLRTDEYGGSIAGRIRFPLRVARAVAGTVGADRTAIRLSPGNPQFEMCERDPAPVYRALLAELDGLGLAYLHLTDDDVYPALADLRPRWSGTLIANVGENRAATTASAAVRVLAAGLADAVSFGRGFLVNPDLPHRLRHGLAWNPLDEAHLYTPGPVGYTDYPAVAREPQLTMH</sequence>
<evidence type="ECO:0000313" key="3">
    <source>
        <dbReference type="Proteomes" id="UP000295621"/>
    </source>
</evidence>
<proteinExistence type="predicted"/>
<gene>
    <name evidence="2" type="ORF">E1212_02675</name>
</gene>
<dbReference type="CDD" id="cd02933">
    <property type="entry name" value="OYE_like_FMN"/>
    <property type="match status" value="1"/>
</dbReference>
<organism evidence="2 3">
    <name type="scientific">Jiangella ureilytica</name>
    <dbReference type="NCBI Taxonomy" id="2530374"/>
    <lineage>
        <taxon>Bacteria</taxon>
        <taxon>Bacillati</taxon>
        <taxon>Actinomycetota</taxon>
        <taxon>Actinomycetes</taxon>
        <taxon>Jiangellales</taxon>
        <taxon>Jiangellaceae</taxon>
        <taxon>Jiangella</taxon>
    </lineage>
</organism>